<gene>
    <name evidence="1" type="ORF">RGI145_03610</name>
</gene>
<dbReference type="RefSeq" id="WP_075797274.1">
    <property type="nucleotide sequence ID" value="NZ_CP015583.1"/>
</dbReference>
<dbReference type="KEGG" id="rgi:RGI145_03610"/>
<accession>A0A1L7AC95</accession>
<proteinExistence type="predicted"/>
<dbReference type="EMBL" id="CP015583">
    <property type="protein sequence ID" value="APT56330.1"/>
    <property type="molecule type" value="Genomic_DNA"/>
</dbReference>
<dbReference type="AlphaFoldDB" id="A0A1L7AC95"/>
<organism evidence="1 2">
    <name type="scientific">Roseomonas gilardii</name>
    <dbReference type="NCBI Taxonomy" id="257708"/>
    <lineage>
        <taxon>Bacteria</taxon>
        <taxon>Pseudomonadati</taxon>
        <taxon>Pseudomonadota</taxon>
        <taxon>Alphaproteobacteria</taxon>
        <taxon>Acetobacterales</taxon>
        <taxon>Roseomonadaceae</taxon>
        <taxon>Roseomonas</taxon>
    </lineage>
</organism>
<protein>
    <submittedName>
        <fullName evidence="1">Uncharacterized protein</fullName>
    </submittedName>
</protein>
<name>A0A1L7AC95_9PROT</name>
<reference evidence="1 2" key="1">
    <citation type="submission" date="2016-05" db="EMBL/GenBank/DDBJ databases">
        <title>Complete Genome and Methylome Analysis of Psychrotrophic Bacterial Isolates from Antarctic Lake Untersee.</title>
        <authorList>
            <person name="Fomenkov A."/>
            <person name="Akimov V.N."/>
            <person name="Vasilyeva L.V."/>
            <person name="Andersen D."/>
            <person name="Vincze T."/>
            <person name="Roberts R.J."/>
        </authorList>
    </citation>
    <scope>NUCLEOTIDE SEQUENCE [LARGE SCALE GENOMIC DNA]</scope>
    <source>
        <strain evidence="1 2">U14-5</strain>
    </source>
</reference>
<sequence length="302" mass="31293">MGPEQVGDRLGARWRGAAALALVLLPMLGAPAVALEIPVASREYKQGIEIAALGVQEISGAAALAGRLRGMLDRARTGDGTAPGFGPGRRRMVRFLDTDDCRLWRAGLLLRLRGGEEGGAAEKVTLKARSQDLFRIAGLSLEARGEGKGGGRSWQDDFHLSAAGDGGLVPVSDYALSVTWDGAAPTGLGALRERVANLSEALPEAGEAPLRPGPAITEVALRSGPLRIAGRKTRLELSLWYRQADGRLLAGDLSFTLKLPVAPGEARQAGDALAGLRAALGSAAGGEAEKSLRALPEGCGKG</sequence>
<evidence type="ECO:0000313" key="2">
    <source>
        <dbReference type="Proteomes" id="UP000185494"/>
    </source>
</evidence>
<evidence type="ECO:0000313" key="1">
    <source>
        <dbReference type="EMBL" id="APT56330.1"/>
    </source>
</evidence>
<dbReference type="Proteomes" id="UP000185494">
    <property type="component" value="Chromosome 1"/>
</dbReference>